<sequence length="66" mass="7389">MFREAAYIIQNAYSSFPEGTIHIIGIDSEINQENKHMAIKLDGHYFVCANNGIMSMICAEIAPSRL</sequence>
<evidence type="ECO:0000313" key="2">
    <source>
        <dbReference type="EMBL" id="WAC03937.1"/>
    </source>
</evidence>
<accession>A0A9E8MYA5</accession>
<reference evidence="2" key="1">
    <citation type="submission" date="2022-11" db="EMBL/GenBank/DDBJ databases">
        <title>Lacinutrix neustonica HL-RS19T sp. nov., isolated from the surface microlayer sample of brackish Lake Shihwa.</title>
        <authorList>
            <person name="Choi J.Y."/>
            <person name="Hwang C.Y."/>
        </authorList>
    </citation>
    <scope>NUCLEOTIDE SEQUENCE</scope>
    <source>
        <strain evidence="2">HL-RS19</strain>
    </source>
</reference>
<evidence type="ECO:0000313" key="3">
    <source>
        <dbReference type="Proteomes" id="UP001164705"/>
    </source>
</evidence>
<dbReference type="EMBL" id="CP113088">
    <property type="protein sequence ID" value="WAC03937.1"/>
    <property type="molecule type" value="Genomic_DNA"/>
</dbReference>
<name>A0A9E8MYA5_9FLAO</name>
<dbReference type="InterPro" id="IPR023228">
    <property type="entry name" value="SAM_OH_AdoTrfase_N_sf"/>
</dbReference>
<dbReference type="KEGG" id="lnu:N7U66_00150"/>
<dbReference type="Proteomes" id="UP001164705">
    <property type="component" value="Chromosome"/>
</dbReference>
<organism evidence="2 3">
    <name type="scientific">Lacinutrix neustonica</name>
    <dbReference type="NCBI Taxonomy" id="2980107"/>
    <lineage>
        <taxon>Bacteria</taxon>
        <taxon>Pseudomonadati</taxon>
        <taxon>Bacteroidota</taxon>
        <taxon>Flavobacteriia</taxon>
        <taxon>Flavobacteriales</taxon>
        <taxon>Flavobacteriaceae</taxon>
        <taxon>Lacinutrix</taxon>
    </lineage>
</organism>
<evidence type="ECO:0000259" key="1">
    <source>
        <dbReference type="Pfam" id="PF01887"/>
    </source>
</evidence>
<dbReference type="SUPFAM" id="SSF102522">
    <property type="entry name" value="Bacterial fluorinating enzyme, N-terminal domain"/>
    <property type="match status" value="1"/>
</dbReference>
<protein>
    <submittedName>
        <fullName evidence="2">SAM-dependent chlorinase/fluorinase</fullName>
    </submittedName>
</protein>
<feature type="domain" description="S-adenosyl-l-methionine hydroxide adenosyltransferase N-terminal" evidence="1">
    <location>
        <begin position="3"/>
        <end position="63"/>
    </location>
</feature>
<dbReference type="Pfam" id="PF01887">
    <property type="entry name" value="SAM_HAT_N"/>
    <property type="match status" value="1"/>
</dbReference>
<keyword evidence="3" id="KW-1185">Reference proteome</keyword>
<dbReference type="AlphaFoldDB" id="A0A9E8MYA5"/>
<dbReference type="RefSeq" id="WP_267678575.1">
    <property type="nucleotide sequence ID" value="NZ_CP113088.1"/>
</dbReference>
<proteinExistence type="predicted"/>
<dbReference type="Gene3D" id="3.40.50.10790">
    <property type="entry name" value="S-adenosyl-l-methionine hydroxide adenosyltransferase, N-terminal"/>
    <property type="match status" value="1"/>
</dbReference>
<gene>
    <name evidence="2" type="ORF">N7U66_00150</name>
</gene>
<dbReference type="InterPro" id="IPR046469">
    <property type="entry name" value="SAM_HAT_N"/>
</dbReference>